<evidence type="ECO:0000256" key="1">
    <source>
        <dbReference type="SAM" id="MobiDB-lite"/>
    </source>
</evidence>
<organism evidence="2 3">
    <name type="scientific">Trachymyrmex cornetzi</name>
    <dbReference type="NCBI Taxonomy" id="471704"/>
    <lineage>
        <taxon>Eukaryota</taxon>
        <taxon>Metazoa</taxon>
        <taxon>Ecdysozoa</taxon>
        <taxon>Arthropoda</taxon>
        <taxon>Hexapoda</taxon>
        <taxon>Insecta</taxon>
        <taxon>Pterygota</taxon>
        <taxon>Neoptera</taxon>
        <taxon>Endopterygota</taxon>
        <taxon>Hymenoptera</taxon>
        <taxon>Apocrita</taxon>
        <taxon>Aculeata</taxon>
        <taxon>Formicoidea</taxon>
        <taxon>Formicidae</taxon>
        <taxon>Myrmicinae</taxon>
        <taxon>Trachymyrmex</taxon>
    </lineage>
</organism>
<evidence type="ECO:0000313" key="3">
    <source>
        <dbReference type="Proteomes" id="UP000078492"/>
    </source>
</evidence>
<keyword evidence="3" id="KW-1185">Reference proteome</keyword>
<sequence>MKGQPRTKLSTEVKQRRPPRTAAVQISSRGETTYAEIMRIAKNTIDLQELGIKEIRPRRARTGAFLLEIAGGVEGAAKQMHWPRGYKRSWLQRRMYGSRGRRRPLKSG</sequence>
<dbReference type="EMBL" id="KQ979647">
    <property type="protein sequence ID" value="KYN20009.1"/>
    <property type="molecule type" value="Genomic_DNA"/>
</dbReference>
<protein>
    <submittedName>
        <fullName evidence="2">Uncharacterized protein</fullName>
    </submittedName>
</protein>
<proteinExistence type="predicted"/>
<dbReference type="Proteomes" id="UP000078492">
    <property type="component" value="Unassembled WGS sequence"/>
</dbReference>
<gene>
    <name evidence="2" type="ORF">ALC57_07650</name>
</gene>
<evidence type="ECO:0000313" key="2">
    <source>
        <dbReference type="EMBL" id="KYN20009.1"/>
    </source>
</evidence>
<reference evidence="2 3" key="1">
    <citation type="submission" date="2015-09" db="EMBL/GenBank/DDBJ databases">
        <title>Trachymyrmex cornetzi WGS genome.</title>
        <authorList>
            <person name="Nygaard S."/>
            <person name="Hu H."/>
            <person name="Boomsma J."/>
            <person name="Zhang G."/>
        </authorList>
    </citation>
    <scope>NUCLEOTIDE SEQUENCE [LARGE SCALE GENOMIC DNA]</scope>
    <source>
        <strain evidence="2">Tcor2-1</strain>
        <tissue evidence="2">Whole body</tissue>
    </source>
</reference>
<name>A0A151J7M1_9HYME</name>
<accession>A0A151J7M1</accession>
<feature type="region of interest" description="Disordered" evidence="1">
    <location>
        <begin position="1"/>
        <end position="27"/>
    </location>
</feature>
<dbReference type="AlphaFoldDB" id="A0A151J7M1"/>